<accession>B4JKV3</accession>
<name>B4JKV3_DROGR</name>
<protein>
    <submittedName>
        <fullName evidence="1">GH11985</fullName>
    </submittedName>
</protein>
<organism evidence="2">
    <name type="scientific">Drosophila grimshawi</name>
    <name type="common">Hawaiian fruit fly</name>
    <name type="synonym">Idiomyia grimshawi</name>
    <dbReference type="NCBI Taxonomy" id="7222"/>
    <lineage>
        <taxon>Eukaryota</taxon>
        <taxon>Metazoa</taxon>
        <taxon>Ecdysozoa</taxon>
        <taxon>Arthropoda</taxon>
        <taxon>Hexapoda</taxon>
        <taxon>Insecta</taxon>
        <taxon>Pterygota</taxon>
        <taxon>Neoptera</taxon>
        <taxon>Endopterygota</taxon>
        <taxon>Diptera</taxon>
        <taxon>Brachycera</taxon>
        <taxon>Muscomorpha</taxon>
        <taxon>Ephydroidea</taxon>
        <taxon>Drosophilidae</taxon>
        <taxon>Drosophila</taxon>
        <taxon>Hawaiian Drosophila</taxon>
    </lineage>
</organism>
<sequence>MKRVQQCKQQHCGTIVQNELQLYKMQEREKAISQADYFNPRKQIAMIVIPKSTECTMMMRTTSMENGISSGVFCRKIDNLLKRSQHINQKLIYNMQHYC</sequence>
<dbReference type="EMBL" id="CH916370">
    <property type="protein sequence ID" value="EDW00206.1"/>
    <property type="molecule type" value="Genomic_DNA"/>
</dbReference>
<dbReference type="InParanoid" id="B4JKV3"/>
<reference evidence="1 2" key="1">
    <citation type="journal article" date="2007" name="Nature">
        <title>Evolution of genes and genomes on the Drosophila phylogeny.</title>
        <authorList>
            <consortium name="Drosophila 12 Genomes Consortium"/>
            <person name="Clark A.G."/>
            <person name="Eisen M.B."/>
            <person name="Smith D.R."/>
            <person name="Bergman C.M."/>
            <person name="Oliver B."/>
            <person name="Markow T.A."/>
            <person name="Kaufman T.C."/>
            <person name="Kellis M."/>
            <person name="Gelbart W."/>
            <person name="Iyer V.N."/>
            <person name="Pollard D.A."/>
            <person name="Sackton T.B."/>
            <person name="Larracuente A.M."/>
            <person name="Singh N.D."/>
            <person name="Abad J.P."/>
            <person name="Abt D.N."/>
            <person name="Adryan B."/>
            <person name="Aguade M."/>
            <person name="Akashi H."/>
            <person name="Anderson W.W."/>
            <person name="Aquadro C.F."/>
            <person name="Ardell D.H."/>
            <person name="Arguello R."/>
            <person name="Artieri C.G."/>
            <person name="Barbash D.A."/>
            <person name="Barker D."/>
            <person name="Barsanti P."/>
            <person name="Batterham P."/>
            <person name="Batzoglou S."/>
            <person name="Begun D."/>
            <person name="Bhutkar A."/>
            <person name="Blanco E."/>
            <person name="Bosak S.A."/>
            <person name="Bradley R.K."/>
            <person name="Brand A.D."/>
            <person name="Brent M.R."/>
            <person name="Brooks A.N."/>
            <person name="Brown R.H."/>
            <person name="Butlin R.K."/>
            <person name="Caggese C."/>
            <person name="Calvi B.R."/>
            <person name="Bernardo de Carvalho A."/>
            <person name="Caspi A."/>
            <person name="Castrezana S."/>
            <person name="Celniker S.E."/>
            <person name="Chang J.L."/>
            <person name="Chapple C."/>
            <person name="Chatterji S."/>
            <person name="Chinwalla A."/>
            <person name="Civetta A."/>
            <person name="Clifton S.W."/>
            <person name="Comeron J.M."/>
            <person name="Costello J.C."/>
            <person name="Coyne J.A."/>
            <person name="Daub J."/>
            <person name="David R.G."/>
            <person name="Delcher A.L."/>
            <person name="Delehaunty K."/>
            <person name="Do C.B."/>
            <person name="Ebling H."/>
            <person name="Edwards K."/>
            <person name="Eickbush T."/>
            <person name="Evans J.D."/>
            <person name="Filipski A."/>
            <person name="Findeiss S."/>
            <person name="Freyhult E."/>
            <person name="Fulton L."/>
            <person name="Fulton R."/>
            <person name="Garcia A.C."/>
            <person name="Gardiner A."/>
            <person name="Garfield D.A."/>
            <person name="Garvin B.E."/>
            <person name="Gibson G."/>
            <person name="Gilbert D."/>
            <person name="Gnerre S."/>
            <person name="Godfrey J."/>
            <person name="Good R."/>
            <person name="Gotea V."/>
            <person name="Gravely B."/>
            <person name="Greenberg A.J."/>
            <person name="Griffiths-Jones S."/>
            <person name="Gross S."/>
            <person name="Guigo R."/>
            <person name="Gustafson E.A."/>
            <person name="Haerty W."/>
            <person name="Hahn M.W."/>
            <person name="Halligan D.L."/>
            <person name="Halpern A.L."/>
            <person name="Halter G.M."/>
            <person name="Han M.V."/>
            <person name="Heger A."/>
            <person name="Hillier L."/>
            <person name="Hinrichs A.S."/>
            <person name="Holmes I."/>
            <person name="Hoskins R.A."/>
            <person name="Hubisz M.J."/>
            <person name="Hultmark D."/>
            <person name="Huntley M.A."/>
            <person name="Jaffe D.B."/>
            <person name="Jagadeeshan S."/>
            <person name="Jeck W.R."/>
            <person name="Johnson J."/>
            <person name="Jones C.D."/>
            <person name="Jordan W.C."/>
            <person name="Karpen G.H."/>
            <person name="Kataoka E."/>
            <person name="Keightley P.D."/>
            <person name="Kheradpour P."/>
            <person name="Kirkness E.F."/>
            <person name="Koerich L.B."/>
            <person name="Kristiansen K."/>
            <person name="Kudrna D."/>
            <person name="Kulathinal R.J."/>
            <person name="Kumar S."/>
            <person name="Kwok R."/>
            <person name="Lander E."/>
            <person name="Langley C.H."/>
            <person name="Lapoint R."/>
            <person name="Lazzaro B.P."/>
            <person name="Lee S.J."/>
            <person name="Levesque L."/>
            <person name="Li R."/>
            <person name="Lin C.F."/>
            <person name="Lin M.F."/>
            <person name="Lindblad-Toh K."/>
            <person name="Llopart A."/>
            <person name="Long M."/>
            <person name="Low L."/>
            <person name="Lozovsky E."/>
            <person name="Lu J."/>
            <person name="Luo M."/>
            <person name="Machado C.A."/>
            <person name="Makalowski W."/>
            <person name="Marzo M."/>
            <person name="Matsuda M."/>
            <person name="Matzkin L."/>
            <person name="McAllister B."/>
            <person name="McBride C.S."/>
            <person name="McKernan B."/>
            <person name="McKernan K."/>
            <person name="Mendez-Lago M."/>
            <person name="Minx P."/>
            <person name="Mollenhauer M.U."/>
            <person name="Montooth K."/>
            <person name="Mount S.M."/>
            <person name="Mu X."/>
            <person name="Myers E."/>
            <person name="Negre B."/>
            <person name="Newfeld S."/>
            <person name="Nielsen R."/>
            <person name="Noor M.A."/>
            <person name="O'Grady P."/>
            <person name="Pachter L."/>
            <person name="Papaceit M."/>
            <person name="Parisi M.J."/>
            <person name="Parisi M."/>
            <person name="Parts L."/>
            <person name="Pedersen J.S."/>
            <person name="Pesole G."/>
            <person name="Phillippy A.M."/>
            <person name="Ponting C.P."/>
            <person name="Pop M."/>
            <person name="Porcelli D."/>
            <person name="Powell J.R."/>
            <person name="Prohaska S."/>
            <person name="Pruitt K."/>
            <person name="Puig M."/>
            <person name="Quesneville H."/>
            <person name="Ram K.R."/>
            <person name="Rand D."/>
            <person name="Rasmussen M.D."/>
            <person name="Reed L.K."/>
            <person name="Reenan R."/>
            <person name="Reily A."/>
            <person name="Remington K.A."/>
            <person name="Rieger T.T."/>
            <person name="Ritchie M.G."/>
            <person name="Robin C."/>
            <person name="Rogers Y.H."/>
            <person name="Rohde C."/>
            <person name="Rozas J."/>
            <person name="Rubenfield M.J."/>
            <person name="Ruiz A."/>
            <person name="Russo S."/>
            <person name="Salzberg S.L."/>
            <person name="Sanchez-Gracia A."/>
            <person name="Saranga D.J."/>
            <person name="Sato H."/>
            <person name="Schaeffer S.W."/>
            <person name="Schatz M.C."/>
            <person name="Schlenke T."/>
            <person name="Schwartz R."/>
            <person name="Segarra C."/>
            <person name="Singh R.S."/>
            <person name="Sirot L."/>
            <person name="Sirota M."/>
            <person name="Sisneros N.B."/>
            <person name="Smith C.D."/>
            <person name="Smith T.F."/>
            <person name="Spieth J."/>
            <person name="Stage D.E."/>
            <person name="Stark A."/>
            <person name="Stephan W."/>
            <person name="Strausberg R.L."/>
            <person name="Strempel S."/>
            <person name="Sturgill D."/>
            <person name="Sutton G."/>
            <person name="Sutton G.G."/>
            <person name="Tao W."/>
            <person name="Teichmann S."/>
            <person name="Tobari Y.N."/>
            <person name="Tomimura Y."/>
            <person name="Tsolas J.M."/>
            <person name="Valente V.L."/>
            <person name="Venter E."/>
            <person name="Venter J.C."/>
            <person name="Vicario S."/>
            <person name="Vieira F.G."/>
            <person name="Vilella A.J."/>
            <person name="Villasante A."/>
            <person name="Walenz B."/>
            <person name="Wang J."/>
            <person name="Wasserman M."/>
            <person name="Watts T."/>
            <person name="Wilson D."/>
            <person name="Wilson R.K."/>
            <person name="Wing R.A."/>
            <person name="Wolfner M.F."/>
            <person name="Wong A."/>
            <person name="Wong G.K."/>
            <person name="Wu C.I."/>
            <person name="Wu G."/>
            <person name="Yamamoto D."/>
            <person name="Yang H.P."/>
            <person name="Yang S.P."/>
            <person name="Yorke J.A."/>
            <person name="Yoshida K."/>
            <person name="Zdobnov E."/>
            <person name="Zhang P."/>
            <person name="Zhang Y."/>
            <person name="Zimin A.V."/>
            <person name="Baldwin J."/>
            <person name="Abdouelleil A."/>
            <person name="Abdulkadir J."/>
            <person name="Abebe A."/>
            <person name="Abera B."/>
            <person name="Abreu J."/>
            <person name="Acer S.C."/>
            <person name="Aftuck L."/>
            <person name="Alexander A."/>
            <person name="An P."/>
            <person name="Anderson E."/>
            <person name="Anderson S."/>
            <person name="Arachi H."/>
            <person name="Azer M."/>
            <person name="Bachantsang P."/>
            <person name="Barry A."/>
            <person name="Bayul T."/>
            <person name="Berlin A."/>
            <person name="Bessette D."/>
            <person name="Bloom T."/>
            <person name="Blye J."/>
            <person name="Boguslavskiy L."/>
            <person name="Bonnet C."/>
            <person name="Boukhgalter B."/>
            <person name="Bourzgui I."/>
            <person name="Brown A."/>
            <person name="Cahill P."/>
            <person name="Channer S."/>
            <person name="Cheshatsang Y."/>
            <person name="Chuda L."/>
            <person name="Citroen M."/>
            <person name="Collymore A."/>
            <person name="Cooke P."/>
            <person name="Costello M."/>
            <person name="D'Aco K."/>
            <person name="Daza R."/>
            <person name="De Haan G."/>
            <person name="DeGray S."/>
            <person name="DeMaso C."/>
            <person name="Dhargay N."/>
            <person name="Dooley K."/>
            <person name="Dooley E."/>
            <person name="Doricent M."/>
            <person name="Dorje P."/>
            <person name="Dorjee K."/>
            <person name="Dupes A."/>
            <person name="Elong R."/>
            <person name="Falk J."/>
            <person name="Farina A."/>
            <person name="Faro S."/>
            <person name="Ferguson D."/>
            <person name="Fisher S."/>
            <person name="Foley C.D."/>
            <person name="Franke A."/>
            <person name="Friedrich D."/>
            <person name="Gadbois L."/>
            <person name="Gearin G."/>
            <person name="Gearin C.R."/>
            <person name="Giannoukos G."/>
            <person name="Goode T."/>
            <person name="Graham J."/>
            <person name="Grandbois E."/>
            <person name="Grewal S."/>
            <person name="Gyaltsen K."/>
            <person name="Hafez N."/>
            <person name="Hagos B."/>
            <person name="Hall J."/>
            <person name="Henson C."/>
            <person name="Hollinger A."/>
            <person name="Honan T."/>
            <person name="Huard M.D."/>
            <person name="Hughes L."/>
            <person name="Hurhula B."/>
            <person name="Husby M.E."/>
            <person name="Kamat A."/>
            <person name="Kanga B."/>
            <person name="Kashin S."/>
            <person name="Khazanovich D."/>
            <person name="Kisner P."/>
            <person name="Lance K."/>
            <person name="Lara M."/>
            <person name="Lee W."/>
            <person name="Lennon N."/>
            <person name="Letendre F."/>
            <person name="LeVine R."/>
            <person name="Lipovsky A."/>
            <person name="Liu X."/>
            <person name="Liu J."/>
            <person name="Liu S."/>
            <person name="Lokyitsang T."/>
            <person name="Lokyitsang Y."/>
            <person name="Lubonja R."/>
            <person name="Lui A."/>
            <person name="MacDonald P."/>
            <person name="Magnisalis V."/>
            <person name="Maru K."/>
            <person name="Matthews C."/>
            <person name="McCusker W."/>
            <person name="McDonough S."/>
            <person name="Mehta T."/>
            <person name="Meldrim J."/>
            <person name="Meneus L."/>
            <person name="Mihai O."/>
            <person name="Mihalev A."/>
            <person name="Mihova T."/>
            <person name="Mittelman R."/>
            <person name="Mlenga V."/>
            <person name="Montmayeur A."/>
            <person name="Mulrain L."/>
            <person name="Navidi A."/>
            <person name="Naylor J."/>
            <person name="Negash T."/>
            <person name="Nguyen T."/>
            <person name="Nguyen N."/>
            <person name="Nicol R."/>
            <person name="Norbu C."/>
            <person name="Norbu N."/>
            <person name="Novod N."/>
            <person name="O'Neill B."/>
            <person name="Osman S."/>
            <person name="Markiewicz E."/>
            <person name="Oyono O.L."/>
            <person name="Patti C."/>
            <person name="Phunkhang P."/>
            <person name="Pierre F."/>
            <person name="Priest M."/>
            <person name="Raghuraman S."/>
            <person name="Rege F."/>
            <person name="Reyes R."/>
            <person name="Rise C."/>
            <person name="Rogov P."/>
            <person name="Ross K."/>
            <person name="Ryan E."/>
            <person name="Settipalli S."/>
            <person name="Shea T."/>
            <person name="Sherpa N."/>
            <person name="Shi L."/>
            <person name="Shih D."/>
            <person name="Sparrow T."/>
            <person name="Spaulding J."/>
            <person name="Stalker J."/>
            <person name="Stange-Thomann N."/>
            <person name="Stavropoulos S."/>
            <person name="Stone C."/>
            <person name="Strader C."/>
            <person name="Tesfaye S."/>
            <person name="Thomson T."/>
            <person name="Thoulutsang Y."/>
            <person name="Thoulutsang D."/>
            <person name="Topham K."/>
            <person name="Topping I."/>
            <person name="Tsamla T."/>
            <person name="Vassiliev H."/>
            <person name="Vo A."/>
            <person name="Wangchuk T."/>
            <person name="Wangdi T."/>
            <person name="Weiand M."/>
            <person name="Wilkinson J."/>
            <person name="Wilson A."/>
            <person name="Yadav S."/>
            <person name="Young G."/>
            <person name="Yu Q."/>
            <person name="Zembek L."/>
            <person name="Zhong D."/>
            <person name="Zimmer A."/>
            <person name="Zwirko Z."/>
            <person name="Jaffe D.B."/>
            <person name="Alvarez P."/>
            <person name="Brockman W."/>
            <person name="Butler J."/>
            <person name="Chin C."/>
            <person name="Gnerre S."/>
            <person name="Grabherr M."/>
            <person name="Kleber M."/>
            <person name="Mauceli E."/>
            <person name="MacCallum I."/>
        </authorList>
    </citation>
    <scope>NUCLEOTIDE SEQUENCE [LARGE SCALE GENOMIC DNA]</scope>
    <source>
        <strain evidence="2">Tucson 15287-2541.00</strain>
    </source>
</reference>
<gene>
    <name evidence="1" type="primary">Dgri\GH11985</name>
    <name evidence="1" type="ORF">Dgri_GH11985</name>
</gene>
<dbReference type="Proteomes" id="UP000001070">
    <property type="component" value="Unassembled WGS sequence"/>
</dbReference>
<evidence type="ECO:0000313" key="2">
    <source>
        <dbReference type="Proteomes" id="UP000001070"/>
    </source>
</evidence>
<evidence type="ECO:0000313" key="1">
    <source>
        <dbReference type="EMBL" id="EDW00206.1"/>
    </source>
</evidence>
<keyword evidence="2" id="KW-1185">Reference proteome</keyword>
<dbReference type="HOGENOM" id="CLU_2322773_0_0_1"/>
<proteinExistence type="predicted"/>
<dbReference type="AlphaFoldDB" id="B4JKV3"/>